<protein>
    <submittedName>
        <fullName evidence="1">Uncharacterized protein</fullName>
    </submittedName>
</protein>
<sequence length="752" mass="82504">MPKSAKKRREKAADFSKAKLKLGKGKQLASNVIDTSFKARSIALPTQSIVVEKDDATPTTKRKQSFDDLISHLKHYSAGTRKDAIFGVRELFEVHPHLVETSFTALVAACVRLIGDEDASVRKALLAFLNWLLPLVPVEDLIPHIPLLLLFTTSAQTHIFPEIRIDAVRFLDIFLELAPDVVVTGWTEGNTGHGKRVLEGYLGILSAGTKFGGAEGAAQATSTASVVLSPQSKLIVLRSLSNFIGHALSPSSKKSDELAPALISLPTWYLLPFFSTPKALQAYDQVFKTSNQYSKHMSWSPETELESFDEDFTYMPEGVIGPIASPWSLSDLMDVGLSNGSGDPSGDTSFIVHLARTLYATLVATYLDCAPVVFSPSSNPPEAELHLLATTATIIRNLYATILQNSAPVSGQDLVCDEVRTLLGYMTGYFPFRPATRDAKTEQVFQDMNVIYCELTSLLVLVTSRSRSKGQRRVTTRAHPTRTKAAPDSSPPNGLALDPKLSAQAELVSSHVIRLLRGEGDSGAQLPRPLTPAMYVALLPTMWALLNQSKEIKEQGGDSPAAVIIALLEHAIRTSSSSSVKRLTIEFVARIILLEKEVEYQGHFVISSAEERQKVQDWILHLPKVLWELGSNNLATSDTIIRALLRLLQRGSSVVQHEQITALRSRLLPFFTIFHPVRGQLPGPFTKIPQSSSHIRRLALDLSATIMSLSPNTDDSAKENGAEDLMWAVVTSVKDTPEEDYWAHLTRAMANC</sequence>
<reference evidence="1" key="1">
    <citation type="journal article" date="2021" name="New Phytol.">
        <title>Evolutionary innovations through gain and loss of genes in the ectomycorrhizal Boletales.</title>
        <authorList>
            <person name="Wu G."/>
            <person name="Miyauchi S."/>
            <person name="Morin E."/>
            <person name="Kuo A."/>
            <person name="Drula E."/>
            <person name="Varga T."/>
            <person name="Kohler A."/>
            <person name="Feng B."/>
            <person name="Cao Y."/>
            <person name="Lipzen A."/>
            <person name="Daum C."/>
            <person name="Hundley H."/>
            <person name="Pangilinan J."/>
            <person name="Johnson J."/>
            <person name="Barry K."/>
            <person name="LaButti K."/>
            <person name="Ng V."/>
            <person name="Ahrendt S."/>
            <person name="Min B."/>
            <person name="Choi I.G."/>
            <person name="Park H."/>
            <person name="Plett J.M."/>
            <person name="Magnuson J."/>
            <person name="Spatafora J.W."/>
            <person name="Nagy L.G."/>
            <person name="Henrissat B."/>
            <person name="Grigoriev I.V."/>
            <person name="Yang Z.L."/>
            <person name="Xu J."/>
            <person name="Martin F.M."/>
        </authorList>
    </citation>
    <scope>NUCLEOTIDE SEQUENCE</scope>
    <source>
        <strain evidence="1">KUC20120723A-06</strain>
    </source>
</reference>
<name>A0ACB8BZW1_9AGAM</name>
<gene>
    <name evidence="1" type="ORF">BV22DRAFT_1124442</name>
</gene>
<dbReference type="EMBL" id="MU266328">
    <property type="protein sequence ID" value="KAH7931044.1"/>
    <property type="molecule type" value="Genomic_DNA"/>
</dbReference>
<evidence type="ECO:0000313" key="2">
    <source>
        <dbReference type="Proteomes" id="UP000790709"/>
    </source>
</evidence>
<proteinExistence type="predicted"/>
<evidence type="ECO:0000313" key="1">
    <source>
        <dbReference type="EMBL" id="KAH7931044.1"/>
    </source>
</evidence>
<accession>A0ACB8BZW1</accession>
<comment type="caution">
    <text evidence="1">The sequence shown here is derived from an EMBL/GenBank/DDBJ whole genome shotgun (WGS) entry which is preliminary data.</text>
</comment>
<organism evidence="1 2">
    <name type="scientific">Leucogyrophana mollusca</name>
    <dbReference type="NCBI Taxonomy" id="85980"/>
    <lineage>
        <taxon>Eukaryota</taxon>
        <taxon>Fungi</taxon>
        <taxon>Dikarya</taxon>
        <taxon>Basidiomycota</taxon>
        <taxon>Agaricomycotina</taxon>
        <taxon>Agaricomycetes</taxon>
        <taxon>Agaricomycetidae</taxon>
        <taxon>Boletales</taxon>
        <taxon>Boletales incertae sedis</taxon>
        <taxon>Leucogyrophana</taxon>
    </lineage>
</organism>
<dbReference type="Proteomes" id="UP000790709">
    <property type="component" value="Unassembled WGS sequence"/>
</dbReference>
<keyword evidence="2" id="KW-1185">Reference proteome</keyword>